<sequence>METITEDVLDVVNAWAAAELEGDVEAYGALLIDEFQGIGPVGFVLDKARWAQRHLGDVVNEEFEILEPHLRQYGDTALVEAVQRQKTQARGHDASASFRVLIVLVRDDDRWLITNIQLSGPLIPPGDTASWLREQNR</sequence>
<gene>
    <name evidence="2" type="ORF">AB5L97_05165</name>
</gene>
<protein>
    <submittedName>
        <fullName evidence="2">Nuclear transport factor 2 family protein</fullName>
    </submittedName>
</protein>
<dbReference type="InterPro" id="IPR032710">
    <property type="entry name" value="NTF2-like_dom_sf"/>
</dbReference>
<reference evidence="2" key="1">
    <citation type="submission" date="2024-07" db="EMBL/GenBank/DDBJ databases">
        <authorList>
            <person name="fu j."/>
        </authorList>
    </citation>
    <scope>NUCLEOTIDE SEQUENCE</scope>
    <source>
        <strain evidence="2">P10A9</strain>
    </source>
</reference>
<dbReference type="AlphaFoldDB" id="A0AB39L642"/>
<dbReference type="SUPFAM" id="SSF54427">
    <property type="entry name" value="NTF2-like"/>
    <property type="match status" value="1"/>
</dbReference>
<evidence type="ECO:0000259" key="1">
    <source>
        <dbReference type="Pfam" id="PF13474"/>
    </source>
</evidence>
<evidence type="ECO:0000313" key="2">
    <source>
        <dbReference type="EMBL" id="XDP46399.1"/>
    </source>
</evidence>
<dbReference type="Pfam" id="PF13474">
    <property type="entry name" value="SnoaL_3"/>
    <property type="match status" value="1"/>
</dbReference>
<proteinExistence type="predicted"/>
<dbReference type="InterPro" id="IPR037401">
    <property type="entry name" value="SnoaL-like"/>
</dbReference>
<organism evidence="2">
    <name type="scientific">Sinomonas puerhi</name>
    <dbReference type="NCBI Taxonomy" id="3238584"/>
    <lineage>
        <taxon>Bacteria</taxon>
        <taxon>Bacillati</taxon>
        <taxon>Actinomycetota</taxon>
        <taxon>Actinomycetes</taxon>
        <taxon>Micrococcales</taxon>
        <taxon>Micrococcaceae</taxon>
        <taxon>Sinomonas</taxon>
    </lineage>
</organism>
<dbReference type="EMBL" id="CP163302">
    <property type="protein sequence ID" value="XDP46399.1"/>
    <property type="molecule type" value="Genomic_DNA"/>
</dbReference>
<feature type="domain" description="SnoaL-like" evidence="1">
    <location>
        <begin position="8"/>
        <end position="121"/>
    </location>
</feature>
<accession>A0AB39L642</accession>
<dbReference type="KEGG" id="spue:AB5L97_05165"/>
<dbReference type="Gene3D" id="3.10.450.50">
    <property type="match status" value="1"/>
</dbReference>
<dbReference type="RefSeq" id="WP_369046725.1">
    <property type="nucleotide sequence ID" value="NZ_CP163302.1"/>
</dbReference>
<name>A0AB39L642_9MICC</name>